<proteinExistence type="predicted"/>
<reference evidence="1" key="1">
    <citation type="submission" date="2018-02" db="EMBL/GenBank/DDBJ databases">
        <title>Rhizophora mucronata_Transcriptome.</title>
        <authorList>
            <person name="Meera S.P."/>
            <person name="Sreeshan A."/>
            <person name="Augustine A."/>
        </authorList>
    </citation>
    <scope>NUCLEOTIDE SEQUENCE</scope>
    <source>
        <tissue evidence="1">Leaf</tissue>
    </source>
</reference>
<name>A0A2P2QVM3_RHIMU</name>
<sequence>MKQNLKPYYYFFRVIIDRLKHAHALAYTQCITTQISSKSIYATYK</sequence>
<dbReference type="AlphaFoldDB" id="A0A2P2QVM3"/>
<protein>
    <submittedName>
        <fullName evidence="1">Uncharacterized protein</fullName>
    </submittedName>
</protein>
<dbReference type="EMBL" id="GGEC01090437">
    <property type="protein sequence ID" value="MBX70921.1"/>
    <property type="molecule type" value="Transcribed_RNA"/>
</dbReference>
<organism evidence="1">
    <name type="scientific">Rhizophora mucronata</name>
    <name type="common">Asiatic mangrove</name>
    <dbReference type="NCBI Taxonomy" id="61149"/>
    <lineage>
        <taxon>Eukaryota</taxon>
        <taxon>Viridiplantae</taxon>
        <taxon>Streptophyta</taxon>
        <taxon>Embryophyta</taxon>
        <taxon>Tracheophyta</taxon>
        <taxon>Spermatophyta</taxon>
        <taxon>Magnoliopsida</taxon>
        <taxon>eudicotyledons</taxon>
        <taxon>Gunneridae</taxon>
        <taxon>Pentapetalae</taxon>
        <taxon>rosids</taxon>
        <taxon>fabids</taxon>
        <taxon>Malpighiales</taxon>
        <taxon>Rhizophoraceae</taxon>
        <taxon>Rhizophora</taxon>
    </lineage>
</organism>
<evidence type="ECO:0000313" key="1">
    <source>
        <dbReference type="EMBL" id="MBX70921.1"/>
    </source>
</evidence>
<accession>A0A2P2QVM3</accession>